<keyword evidence="4" id="KW-1185">Reference proteome</keyword>
<proteinExistence type="predicted"/>
<evidence type="ECO:0000313" key="4">
    <source>
        <dbReference type="Proteomes" id="UP000198775"/>
    </source>
</evidence>
<dbReference type="Gene3D" id="3.30.70.100">
    <property type="match status" value="1"/>
</dbReference>
<name>A0A1H8UMJ9_9EURY</name>
<evidence type="ECO:0000259" key="2">
    <source>
        <dbReference type="PROSITE" id="PS50846"/>
    </source>
</evidence>
<dbReference type="PROSITE" id="PS50846">
    <property type="entry name" value="HMA_2"/>
    <property type="match status" value="1"/>
</dbReference>
<dbReference type="CDD" id="cd00371">
    <property type="entry name" value="HMA"/>
    <property type="match status" value="1"/>
</dbReference>
<dbReference type="Proteomes" id="UP000198775">
    <property type="component" value="Unassembled WGS sequence"/>
</dbReference>
<dbReference type="InterPro" id="IPR006121">
    <property type="entry name" value="HMA_dom"/>
</dbReference>
<evidence type="ECO:0000313" key="3">
    <source>
        <dbReference type="EMBL" id="SEP04439.1"/>
    </source>
</evidence>
<sequence>MVQTITVEGMSCEHCEQTVREALENVDGVTEVSVDRETAKATVEGDAEVGTLVDAVDEAGYDASA</sequence>
<dbReference type="AlphaFoldDB" id="A0A1H8UMJ9"/>
<dbReference type="RefSeq" id="WP_092663561.1">
    <property type="nucleotide sequence ID" value="NZ_FOCX01000029.1"/>
</dbReference>
<dbReference type="PANTHER" id="PTHR22814">
    <property type="entry name" value="COPPER TRANSPORT PROTEIN ATOX1-RELATED"/>
    <property type="match status" value="1"/>
</dbReference>
<dbReference type="GO" id="GO:0046872">
    <property type="term" value="F:metal ion binding"/>
    <property type="evidence" value="ECO:0007669"/>
    <property type="project" value="UniProtKB-KW"/>
</dbReference>
<dbReference type="EMBL" id="FOCX01000029">
    <property type="protein sequence ID" value="SEP04439.1"/>
    <property type="molecule type" value="Genomic_DNA"/>
</dbReference>
<gene>
    <name evidence="3" type="ORF">SAMN05216388_10294</name>
</gene>
<dbReference type="OrthoDB" id="44171at2157"/>
<dbReference type="PANTHER" id="PTHR22814:SF287">
    <property type="entry name" value="COPPER TRANSPORT PROTEIN ATX1"/>
    <property type="match status" value="1"/>
</dbReference>
<feature type="domain" description="HMA" evidence="2">
    <location>
        <begin position="1"/>
        <end position="64"/>
    </location>
</feature>
<reference evidence="4" key="1">
    <citation type="submission" date="2016-10" db="EMBL/GenBank/DDBJ databases">
        <authorList>
            <person name="Varghese N."/>
            <person name="Submissions S."/>
        </authorList>
    </citation>
    <scope>NUCLEOTIDE SEQUENCE [LARGE SCALE GENOMIC DNA]</scope>
    <source>
        <strain evidence="4">IBRC-M 10043</strain>
    </source>
</reference>
<protein>
    <submittedName>
        <fullName evidence="3">Copper chaperone CopZ</fullName>
    </submittedName>
</protein>
<dbReference type="SUPFAM" id="SSF55008">
    <property type="entry name" value="HMA, heavy metal-associated domain"/>
    <property type="match status" value="1"/>
</dbReference>
<evidence type="ECO:0000256" key="1">
    <source>
        <dbReference type="ARBA" id="ARBA00022723"/>
    </source>
</evidence>
<dbReference type="InterPro" id="IPR036163">
    <property type="entry name" value="HMA_dom_sf"/>
</dbReference>
<accession>A0A1H8UMJ9</accession>
<keyword evidence="1" id="KW-0479">Metal-binding</keyword>
<organism evidence="3 4">
    <name type="scientific">Halorientalis persicus</name>
    <dbReference type="NCBI Taxonomy" id="1367881"/>
    <lineage>
        <taxon>Archaea</taxon>
        <taxon>Methanobacteriati</taxon>
        <taxon>Methanobacteriota</taxon>
        <taxon>Stenosarchaea group</taxon>
        <taxon>Halobacteria</taxon>
        <taxon>Halobacteriales</taxon>
        <taxon>Haloarculaceae</taxon>
        <taxon>Halorientalis</taxon>
    </lineage>
</organism>
<dbReference type="Pfam" id="PF00403">
    <property type="entry name" value="HMA"/>
    <property type="match status" value="1"/>
</dbReference>